<dbReference type="EMBL" id="JAYWIO010000008">
    <property type="protein sequence ID" value="KAK7245247.1"/>
    <property type="molecule type" value="Genomic_DNA"/>
</dbReference>
<gene>
    <name evidence="2" type="ORF">RIF29_40083</name>
</gene>
<sequence length="68" mass="7746">MPSVPVELLLLNVSSYLLPRSLFFFSASFALFVSSLLLLLLLLFSVSVSLRIRRIRVCDWSFVHCLLS</sequence>
<comment type="caution">
    <text evidence="2">The sequence shown here is derived from an EMBL/GenBank/DDBJ whole genome shotgun (WGS) entry which is preliminary data.</text>
</comment>
<organism evidence="2 3">
    <name type="scientific">Crotalaria pallida</name>
    <name type="common">Smooth rattlebox</name>
    <name type="synonym">Crotalaria striata</name>
    <dbReference type="NCBI Taxonomy" id="3830"/>
    <lineage>
        <taxon>Eukaryota</taxon>
        <taxon>Viridiplantae</taxon>
        <taxon>Streptophyta</taxon>
        <taxon>Embryophyta</taxon>
        <taxon>Tracheophyta</taxon>
        <taxon>Spermatophyta</taxon>
        <taxon>Magnoliopsida</taxon>
        <taxon>eudicotyledons</taxon>
        <taxon>Gunneridae</taxon>
        <taxon>Pentapetalae</taxon>
        <taxon>rosids</taxon>
        <taxon>fabids</taxon>
        <taxon>Fabales</taxon>
        <taxon>Fabaceae</taxon>
        <taxon>Papilionoideae</taxon>
        <taxon>50 kb inversion clade</taxon>
        <taxon>genistoids sensu lato</taxon>
        <taxon>core genistoids</taxon>
        <taxon>Crotalarieae</taxon>
        <taxon>Crotalaria</taxon>
    </lineage>
</organism>
<dbReference type="AlphaFoldDB" id="A0AAN9E4W9"/>
<name>A0AAN9E4W9_CROPI</name>
<keyword evidence="3" id="KW-1185">Reference proteome</keyword>
<feature type="transmembrane region" description="Helical" evidence="1">
    <location>
        <begin position="22"/>
        <end position="46"/>
    </location>
</feature>
<reference evidence="2 3" key="1">
    <citation type="submission" date="2024-01" db="EMBL/GenBank/DDBJ databases">
        <title>The genomes of 5 underutilized Papilionoideae crops provide insights into root nodulation and disease resistanc.</title>
        <authorList>
            <person name="Yuan L."/>
        </authorList>
    </citation>
    <scope>NUCLEOTIDE SEQUENCE [LARGE SCALE GENOMIC DNA]</scope>
    <source>
        <strain evidence="2">ZHUSHIDOU_FW_LH</strain>
        <tissue evidence="2">Leaf</tissue>
    </source>
</reference>
<evidence type="ECO:0000313" key="3">
    <source>
        <dbReference type="Proteomes" id="UP001372338"/>
    </source>
</evidence>
<accession>A0AAN9E4W9</accession>
<dbReference type="Proteomes" id="UP001372338">
    <property type="component" value="Unassembled WGS sequence"/>
</dbReference>
<protein>
    <submittedName>
        <fullName evidence="2">Uncharacterized protein</fullName>
    </submittedName>
</protein>
<proteinExistence type="predicted"/>
<keyword evidence="1" id="KW-1133">Transmembrane helix</keyword>
<evidence type="ECO:0000313" key="2">
    <source>
        <dbReference type="EMBL" id="KAK7245247.1"/>
    </source>
</evidence>
<keyword evidence="1" id="KW-0812">Transmembrane</keyword>
<keyword evidence="1" id="KW-0472">Membrane</keyword>
<evidence type="ECO:0000256" key="1">
    <source>
        <dbReference type="SAM" id="Phobius"/>
    </source>
</evidence>